<gene>
    <name evidence="2" type="ORF">GCM10009021_22340</name>
</gene>
<feature type="transmembrane region" description="Helical" evidence="1">
    <location>
        <begin position="53"/>
        <end position="71"/>
    </location>
</feature>
<protein>
    <recommendedName>
        <fullName evidence="4">Phosphate transporter</fullName>
    </recommendedName>
</protein>
<name>A0A830GDZ2_9EURY</name>
<evidence type="ECO:0000313" key="3">
    <source>
        <dbReference type="Proteomes" id="UP000608850"/>
    </source>
</evidence>
<keyword evidence="3" id="KW-1185">Reference proteome</keyword>
<comment type="caution">
    <text evidence="2">The sequence shown here is derived from an EMBL/GenBank/DDBJ whole genome shotgun (WGS) entry which is preliminary data.</text>
</comment>
<evidence type="ECO:0000313" key="2">
    <source>
        <dbReference type="EMBL" id="GGN20709.1"/>
    </source>
</evidence>
<dbReference type="AlphaFoldDB" id="A0A830GDZ2"/>
<evidence type="ECO:0000256" key="1">
    <source>
        <dbReference type="SAM" id="Phobius"/>
    </source>
</evidence>
<evidence type="ECO:0008006" key="4">
    <source>
        <dbReference type="Google" id="ProtNLM"/>
    </source>
</evidence>
<dbReference type="EMBL" id="BMOQ01000006">
    <property type="protein sequence ID" value="GGN20709.1"/>
    <property type="molecule type" value="Genomic_DNA"/>
</dbReference>
<accession>A0A830GDZ2</accession>
<proteinExistence type="predicted"/>
<sequence>MEDTYRRAESGITVSLLTVAGVAVAVFVGFNIGGSSTGVTVGPAVGSRLVREATAGVLFVGFGFLGAWTAAGTSSRRWAVSCR</sequence>
<keyword evidence="1" id="KW-0472">Membrane</keyword>
<organism evidence="2 3">
    <name type="scientific">Halarchaeum nitratireducens</name>
    <dbReference type="NCBI Taxonomy" id="489913"/>
    <lineage>
        <taxon>Archaea</taxon>
        <taxon>Methanobacteriati</taxon>
        <taxon>Methanobacteriota</taxon>
        <taxon>Stenosarchaea group</taxon>
        <taxon>Halobacteria</taxon>
        <taxon>Halobacteriales</taxon>
        <taxon>Halobacteriaceae</taxon>
    </lineage>
</organism>
<keyword evidence="1" id="KW-1133">Transmembrane helix</keyword>
<keyword evidence="1" id="KW-0812">Transmembrane</keyword>
<reference evidence="2 3" key="1">
    <citation type="journal article" date="2019" name="Int. J. Syst. Evol. Microbiol.">
        <title>The Global Catalogue of Microorganisms (GCM) 10K type strain sequencing project: providing services to taxonomists for standard genome sequencing and annotation.</title>
        <authorList>
            <consortium name="The Broad Institute Genomics Platform"/>
            <consortium name="The Broad Institute Genome Sequencing Center for Infectious Disease"/>
            <person name="Wu L."/>
            <person name="Ma J."/>
        </authorList>
    </citation>
    <scope>NUCLEOTIDE SEQUENCE [LARGE SCALE GENOMIC DNA]</scope>
    <source>
        <strain evidence="2 3">JCM 16331</strain>
    </source>
</reference>
<dbReference type="Proteomes" id="UP000608850">
    <property type="component" value="Unassembled WGS sequence"/>
</dbReference>
<feature type="transmembrane region" description="Helical" evidence="1">
    <location>
        <begin position="12"/>
        <end position="33"/>
    </location>
</feature>